<organism evidence="2">
    <name type="scientific">Clostridium symbiosum</name>
    <name type="common">Bacteroides symbiosus</name>
    <dbReference type="NCBI Taxonomy" id="1512"/>
    <lineage>
        <taxon>Bacteria</taxon>
        <taxon>Bacillati</taxon>
        <taxon>Bacillota</taxon>
        <taxon>Clostridia</taxon>
        <taxon>Lachnospirales</taxon>
        <taxon>Lachnospiraceae</taxon>
        <taxon>Otoolea</taxon>
    </lineage>
</organism>
<name>A0A6N3ANC8_CLOSY</name>
<dbReference type="InterPro" id="IPR050248">
    <property type="entry name" value="Polysacc_deacetylase_ArnD"/>
</dbReference>
<dbReference type="InterPro" id="IPR011330">
    <property type="entry name" value="Glyco_hydro/deAcase_b/a-brl"/>
</dbReference>
<dbReference type="GO" id="GO:0016020">
    <property type="term" value="C:membrane"/>
    <property type="evidence" value="ECO:0007669"/>
    <property type="project" value="TreeGrafter"/>
</dbReference>
<dbReference type="GO" id="GO:0016810">
    <property type="term" value="F:hydrolase activity, acting on carbon-nitrogen (but not peptide) bonds"/>
    <property type="evidence" value="ECO:0007669"/>
    <property type="project" value="InterPro"/>
</dbReference>
<sequence>MIHPSFRYILINISEMDFCISMKKLLKFKGKRLRTPDIRSRLPHVGNHPLKSHFPKITAGKIPRNLLTKNVLTRKVLTGKVLPTAAIFALSFFIGRAAAQTVEPHRSANLAVESHRSSPAKEVGDVITASADGNWGLSFQTEGQAPIGNATADYLKQYNAYYVQNTQDKVIYLTFDAGFENGNTAAILDALKKHNAQATFFLVGNYLQTSPDLVKRMVAEGHNVGNHTFHHPDMSKLSTKDLFEKELTDLETLYEQTTGQPMKKYYRPPQGKYSESNLKMASDMGYKTFFWSLAYVDWYEDKQPTKEEAFKKLLGRIHPGAVVLLHSTSKTNGQILDELLTKWEEMGYHFGSLDDLVAGQ</sequence>
<dbReference type="PANTHER" id="PTHR10587:SF78">
    <property type="entry name" value="PEPTIDOGLYCAN-N-ACETYLMURAMIC ACID DEACETYLASE PDAA"/>
    <property type="match status" value="1"/>
</dbReference>
<dbReference type="GO" id="GO:0005975">
    <property type="term" value="P:carbohydrate metabolic process"/>
    <property type="evidence" value="ECO:0007669"/>
    <property type="project" value="InterPro"/>
</dbReference>
<proteinExistence type="predicted"/>
<dbReference type="Pfam" id="PF01522">
    <property type="entry name" value="Polysacc_deac_1"/>
    <property type="match status" value="1"/>
</dbReference>
<protein>
    <submittedName>
        <fullName evidence="2">Peptidoglycan-N-acetylmuramic acid deacetylase PdaA</fullName>
        <ecNumber evidence="2">3.5.1.-</ecNumber>
    </submittedName>
</protein>
<dbReference type="AlphaFoldDB" id="A0A6N3ANC8"/>
<gene>
    <name evidence="2" type="primary">pdaA</name>
    <name evidence="2" type="ORF">CSLFYP84_00962</name>
</gene>
<dbReference type="PROSITE" id="PS51677">
    <property type="entry name" value="NODB"/>
    <property type="match status" value="1"/>
</dbReference>
<evidence type="ECO:0000259" key="1">
    <source>
        <dbReference type="PROSITE" id="PS51677"/>
    </source>
</evidence>
<dbReference type="InterPro" id="IPR014235">
    <property type="entry name" value="Spore_PdaA"/>
</dbReference>
<feature type="domain" description="NodB homology" evidence="1">
    <location>
        <begin position="169"/>
        <end position="351"/>
    </location>
</feature>
<dbReference type="EC" id="3.5.1.-" evidence="2"/>
<dbReference type="EMBL" id="CACRUA010000009">
    <property type="protein sequence ID" value="VYT93884.1"/>
    <property type="molecule type" value="Genomic_DNA"/>
</dbReference>
<dbReference type="CDD" id="cd10948">
    <property type="entry name" value="CE4_BsPdaA_like"/>
    <property type="match status" value="1"/>
</dbReference>
<dbReference type="SUPFAM" id="SSF88713">
    <property type="entry name" value="Glycoside hydrolase/deacetylase"/>
    <property type="match status" value="1"/>
</dbReference>
<accession>A0A6N3ANC8</accession>
<dbReference type="Gene3D" id="3.20.20.370">
    <property type="entry name" value="Glycoside hydrolase/deacetylase"/>
    <property type="match status" value="1"/>
</dbReference>
<evidence type="ECO:0000313" key="2">
    <source>
        <dbReference type="EMBL" id="VYT93884.1"/>
    </source>
</evidence>
<dbReference type="PANTHER" id="PTHR10587">
    <property type="entry name" value="GLYCOSYL TRANSFERASE-RELATED"/>
    <property type="match status" value="1"/>
</dbReference>
<dbReference type="InterPro" id="IPR002509">
    <property type="entry name" value="NODB_dom"/>
</dbReference>
<reference evidence="2" key="1">
    <citation type="submission" date="2019-11" db="EMBL/GenBank/DDBJ databases">
        <authorList>
            <person name="Feng L."/>
        </authorList>
    </citation>
    <scope>NUCLEOTIDE SEQUENCE</scope>
    <source>
        <strain evidence="2">CsymbiosumLFYP84</strain>
    </source>
</reference>
<keyword evidence="2" id="KW-0378">Hydrolase</keyword>